<dbReference type="Pfam" id="PF19462">
    <property type="entry name" value="DUF5999"/>
    <property type="match status" value="1"/>
</dbReference>
<evidence type="ECO:0000256" key="1">
    <source>
        <dbReference type="SAM" id="MobiDB-lite"/>
    </source>
</evidence>
<dbReference type="EMBL" id="JBHUFU010000004">
    <property type="protein sequence ID" value="MFD1829797.1"/>
    <property type="molecule type" value="Genomic_DNA"/>
</dbReference>
<feature type="region of interest" description="Disordered" evidence="1">
    <location>
        <begin position="64"/>
        <end position="85"/>
    </location>
</feature>
<gene>
    <name evidence="2" type="ORF">ACFSJS_08975</name>
</gene>
<protein>
    <submittedName>
        <fullName evidence="2">DUF5999 family protein</fullName>
    </submittedName>
</protein>
<name>A0ABW4PGE3_9ACTN</name>
<sequence>MCRRTPTCPSAEAAIVIVAHRDQAWSQLCNGVLLFEGSGGILPNDRITAPRRLGWRYDERRRISKSQHAPGRLPAPYGAAEEAMP</sequence>
<reference evidence="3" key="1">
    <citation type="journal article" date="2019" name="Int. J. Syst. Evol. Microbiol.">
        <title>The Global Catalogue of Microorganisms (GCM) 10K type strain sequencing project: providing services to taxonomists for standard genome sequencing and annotation.</title>
        <authorList>
            <consortium name="The Broad Institute Genomics Platform"/>
            <consortium name="The Broad Institute Genome Sequencing Center for Infectious Disease"/>
            <person name="Wu L."/>
            <person name="Ma J."/>
        </authorList>
    </citation>
    <scope>NUCLEOTIDE SEQUENCE [LARGE SCALE GENOMIC DNA]</scope>
    <source>
        <strain evidence="3">CGMCC 4.7455</strain>
    </source>
</reference>
<evidence type="ECO:0000313" key="3">
    <source>
        <dbReference type="Proteomes" id="UP001597365"/>
    </source>
</evidence>
<dbReference type="InterPro" id="IPR046041">
    <property type="entry name" value="DUF5999"/>
</dbReference>
<dbReference type="Proteomes" id="UP001597365">
    <property type="component" value="Unassembled WGS sequence"/>
</dbReference>
<accession>A0ABW4PGE3</accession>
<proteinExistence type="predicted"/>
<organism evidence="2 3">
    <name type="scientific">Streptomyces desertarenae</name>
    <dbReference type="NCBI Taxonomy" id="2666184"/>
    <lineage>
        <taxon>Bacteria</taxon>
        <taxon>Bacillati</taxon>
        <taxon>Actinomycetota</taxon>
        <taxon>Actinomycetes</taxon>
        <taxon>Kitasatosporales</taxon>
        <taxon>Streptomycetaceae</taxon>
        <taxon>Streptomyces</taxon>
    </lineage>
</organism>
<comment type="caution">
    <text evidence="2">The sequence shown here is derived from an EMBL/GenBank/DDBJ whole genome shotgun (WGS) entry which is preliminary data.</text>
</comment>
<dbReference type="RefSeq" id="WP_380898691.1">
    <property type="nucleotide sequence ID" value="NZ_JBHUFU010000004.1"/>
</dbReference>
<keyword evidence="3" id="KW-1185">Reference proteome</keyword>
<evidence type="ECO:0000313" key="2">
    <source>
        <dbReference type="EMBL" id="MFD1829797.1"/>
    </source>
</evidence>